<name>A0ACB0KQ26_TRIPR</name>
<proteinExistence type="predicted"/>
<reference evidence="1" key="1">
    <citation type="submission" date="2023-10" db="EMBL/GenBank/DDBJ databases">
        <authorList>
            <person name="Rodriguez Cubillos JULIANA M."/>
            <person name="De Vega J."/>
        </authorList>
    </citation>
    <scope>NUCLEOTIDE SEQUENCE</scope>
</reference>
<dbReference type="EMBL" id="CASHSV030000311">
    <property type="protein sequence ID" value="CAJ2657963.1"/>
    <property type="molecule type" value="Genomic_DNA"/>
</dbReference>
<evidence type="ECO:0000313" key="2">
    <source>
        <dbReference type="Proteomes" id="UP001177021"/>
    </source>
</evidence>
<dbReference type="Proteomes" id="UP001177021">
    <property type="component" value="Unassembled WGS sequence"/>
</dbReference>
<sequence length="858" mass="99318">MKERFGLMNGGERVCENGFKEEDESIGDHILEEMESFFVDIDERLIISRMVSDSVIKGMVNAVEEQAAERIAQKESEVVGLKKMMNSLCVGSDETKMLWSSLCCNEPREDVTRRFLDSVVGKDRVRKPLDSLKFEVHEQLNQLKKEINKIRGPGSIRRFSSGSDLLGLGGILQENVPERWIYVDKAFESLKDTMDYFCRKMEITDKLSKSIELSQWQEEQEFRLEIELMVIRNCIKSLQQKFEQKLHDICESETRNSFNQYKEVSSFRQDLDSIFRTLSVFETGTLISHGSLENTDDWCHNKRAEHFHLKLSTDHLPVSTLEQNGKHEDSKISKPDNLDSASLKDMSKDDLITYITKMRRNHESQVQEKTEENFCLRRELLNLKERGSSFSLKKDKDFDLLKKKIPDVVSKLNEILDGNEKLRQFSENIESLSSFKDRLDFLQSENRELKDILTNKEKELKSLSSQLSVAMEKLSQQQLIEENLLRTVQKLEDDVGDACAEVSVIQDVHKCLFEDMESKCRFVTEGLHLKYGFMQEIYEVMLKDTIDSVQASKGLEIEEANIESIMMQGLLDINQIIFKEALVDADKALKLEAAENNELKYEILMLKSTVEEKEDLILGATDALEQEKRKMESASEKLDSLRAKTDHQHKWIVENCKELDVTKGKLDSATKEIEQYKEQMHKLHQNLERKMNELGEIDKERRELCAVTKKQQDALKCIEAKERETRKQMESTINLVHKLLTMVTDVEASVNEDISRNCLRLENMSSEFCLLKNKAGALKTTGLVYKQRFETQSSNLAKAEAEFQVDLLGDEVETLLRLLERIYIALDHYSPIFQHYPGVIEILELVRRELTGESRKLV</sequence>
<protein>
    <submittedName>
        <fullName evidence="1">Uncharacterized protein</fullName>
    </submittedName>
</protein>
<evidence type="ECO:0000313" key="1">
    <source>
        <dbReference type="EMBL" id="CAJ2657963.1"/>
    </source>
</evidence>
<comment type="caution">
    <text evidence="1">The sequence shown here is derived from an EMBL/GenBank/DDBJ whole genome shotgun (WGS) entry which is preliminary data.</text>
</comment>
<organism evidence="1 2">
    <name type="scientific">Trifolium pratense</name>
    <name type="common">Red clover</name>
    <dbReference type="NCBI Taxonomy" id="57577"/>
    <lineage>
        <taxon>Eukaryota</taxon>
        <taxon>Viridiplantae</taxon>
        <taxon>Streptophyta</taxon>
        <taxon>Embryophyta</taxon>
        <taxon>Tracheophyta</taxon>
        <taxon>Spermatophyta</taxon>
        <taxon>Magnoliopsida</taxon>
        <taxon>eudicotyledons</taxon>
        <taxon>Gunneridae</taxon>
        <taxon>Pentapetalae</taxon>
        <taxon>rosids</taxon>
        <taxon>fabids</taxon>
        <taxon>Fabales</taxon>
        <taxon>Fabaceae</taxon>
        <taxon>Papilionoideae</taxon>
        <taxon>50 kb inversion clade</taxon>
        <taxon>NPAAA clade</taxon>
        <taxon>Hologalegina</taxon>
        <taxon>IRL clade</taxon>
        <taxon>Trifolieae</taxon>
        <taxon>Trifolium</taxon>
    </lineage>
</organism>
<gene>
    <name evidence="1" type="ORF">MILVUS5_LOCUS24429</name>
</gene>
<accession>A0ACB0KQ26</accession>
<keyword evidence="2" id="KW-1185">Reference proteome</keyword>